<reference evidence="4" key="1">
    <citation type="journal article" date="2014" name="Proc. Natl. Acad. Sci. U.S.A.">
        <title>Baculovirus resistance in codling moth is virus isolate-dependent and the consequence of a mutation in viral gene pe38.</title>
        <authorList>
            <person name="Gebhardt M.M."/>
            <person name="Eberle K.E."/>
            <person name="Radtke P."/>
            <person name="Jehle J.A."/>
        </authorList>
    </citation>
    <scope>NUCLEOTIDE SEQUENCE</scope>
    <source>
        <strain evidence="7">CpGV-E2</strain>
        <strain evidence="4">CpGV-I07</strain>
        <strain evidence="6">CpGV-I12</strain>
        <strain evidence="5">CpGV-M</strain>
        <strain evidence="3">CpGV-S</strain>
    </source>
</reference>
<dbReference type="EMBL" id="MN696169">
    <property type="protein sequence ID" value="QGY99914.1"/>
    <property type="molecule type" value="Genomic_DNA"/>
</dbReference>
<evidence type="ECO:0000313" key="5">
    <source>
        <dbReference type="EMBL" id="AIU37044.1"/>
    </source>
</evidence>
<feature type="domain" description="FP protein C-terminal" evidence="2">
    <location>
        <begin position="109"/>
        <end position="158"/>
    </location>
</feature>
<protein>
    <submittedName>
        <fullName evidence="4 8 9">Fp25K</fullName>
    </submittedName>
</protein>
<dbReference type="EMBL" id="MN696166">
    <property type="protein sequence ID" value="QGY99489.1"/>
    <property type="molecule type" value="Genomic_DNA"/>
</dbReference>
<evidence type="ECO:0000313" key="11">
    <source>
        <dbReference type="EMBL" id="QGY99631.1"/>
    </source>
</evidence>
<dbReference type="EMBL" id="MN696170">
    <property type="protein sequence ID" value="QGZ00057.1"/>
    <property type="molecule type" value="Genomic_DNA"/>
</dbReference>
<dbReference type="InterPro" id="IPR004941">
    <property type="entry name" value="FP_N"/>
</dbReference>
<accession>A0A097P165</accession>
<organism evidence="4">
    <name type="scientific">Cydia pomonella granulosis virus</name>
    <name type="common">CpGV</name>
    <name type="synonym">Cydia pomonella granulovirus</name>
    <dbReference type="NCBI Taxonomy" id="28289"/>
    <lineage>
        <taxon>Viruses</taxon>
        <taxon>Viruses incertae sedis</taxon>
        <taxon>Naldaviricetes</taxon>
        <taxon>Lefavirales</taxon>
        <taxon>Baculoviridae</taxon>
        <taxon>Betabaculovirus</taxon>
        <taxon>Betabaculovirus cypomonellae</taxon>
    </lineage>
</organism>
<dbReference type="OrthoDB" id="15947at10239"/>
<proteinExistence type="predicted"/>
<name>A0A097P165_GVCP</name>
<reference evidence="8" key="4">
    <citation type="journal article" date="2019" name="Viruses">
        <title>Genome Analysis of A Novel South African Cydia pomonella granulovirus (CpGV-SA) with Resistance-Breaking Potential.</title>
        <authorList>
            <person name="Motsoeneng B."/>
            <person name="Jukes M.D."/>
            <person name="Knox C.M."/>
            <person name="Hill M.P."/>
            <person name="Moore S.D."/>
        </authorList>
    </citation>
    <scope>NUCLEOTIDE SEQUENCE</scope>
    <source>
        <strain evidence="8">CpGV-SA</strain>
    </source>
</reference>
<dbReference type="InterPro" id="IPR057251">
    <property type="entry name" value="FP_C"/>
</dbReference>
<evidence type="ECO:0000313" key="10">
    <source>
        <dbReference type="EMBL" id="QGY99489.1"/>
    </source>
</evidence>
<dbReference type="EMBL" id="MN075941">
    <property type="protein sequence ID" value="QDW81178.1"/>
    <property type="molecule type" value="Genomic_DNA"/>
</dbReference>
<gene>
    <name evidence="4" type="primary">orf118</name>
</gene>
<reference evidence="4" key="2">
    <citation type="submission" date="2014-07" db="EMBL/GenBank/DDBJ databases">
        <title>Comparative genomics of CpGV: Evolution of a crop protection agent.</title>
        <authorList>
            <person name="Radtke P.C."/>
            <person name="Jehle J.A."/>
        </authorList>
    </citation>
    <scope>NUCLEOTIDE SEQUENCE</scope>
    <source>
        <strain evidence="4">CpGV-I07</strain>
    </source>
</reference>
<dbReference type="EMBL" id="KM217573">
    <property type="protein sequence ID" value="AIU36765.1"/>
    <property type="molecule type" value="Genomic_DNA"/>
</dbReference>
<feature type="domain" description="FP protein N-terminal" evidence="1">
    <location>
        <begin position="13"/>
        <end position="104"/>
    </location>
</feature>
<evidence type="ECO:0000313" key="13">
    <source>
        <dbReference type="EMBL" id="QGY99914.1"/>
    </source>
</evidence>
<dbReference type="KEGG" id="vg:921424"/>
<evidence type="ECO:0000313" key="12">
    <source>
        <dbReference type="EMBL" id="QGY99773.1"/>
    </source>
</evidence>
<evidence type="ECO:0000313" key="8">
    <source>
        <dbReference type="EMBL" id="QDW81178.1"/>
    </source>
</evidence>
<dbReference type="EMBL" id="MN696171">
    <property type="protein sequence ID" value="QGZ00198.1"/>
    <property type="molecule type" value="Genomic_DNA"/>
</dbReference>
<evidence type="ECO:0000313" key="15">
    <source>
        <dbReference type="EMBL" id="QGZ00198.1"/>
    </source>
</evidence>
<dbReference type="Pfam" id="PF25298">
    <property type="entry name" value="Baculo_FP_2nd"/>
    <property type="match status" value="1"/>
</dbReference>
<sequence length="161" mass="19079">MQHQRPSQYYDIDECVEIFGLGEWEEWRECLMLLCTALSLNYDDIEHYTVKRNGLLVKLVDEKTVNEWERKSREKRLRLSDLKKLSDGIGNVNNVDGDDKVKVFAAAPTKFKLLLHTVRKTLPNFKYIWIGKRGVMARHRSRSQIHVIKNETDIDYIKSYY</sequence>
<dbReference type="EMBL" id="KM217575">
    <property type="protein sequence ID" value="AIU37044.1"/>
    <property type="molecule type" value="Genomic_DNA"/>
</dbReference>
<organismHost>
    <name type="scientific">Cydia pomonella</name>
    <name type="common">Codling moth</name>
    <dbReference type="NCBI Taxonomy" id="82600"/>
</organismHost>
<dbReference type="EMBL" id="KM217576">
    <property type="protein sequence ID" value="AIU37186.1"/>
    <property type="molecule type" value="Genomic_DNA"/>
</dbReference>
<evidence type="ECO:0000313" key="6">
    <source>
        <dbReference type="EMBL" id="AIU37186.1"/>
    </source>
</evidence>
<evidence type="ECO:0000259" key="1">
    <source>
        <dbReference type="Pfam" id="PF03258"/>
    </source>
</evidence>
<dbReference type="EMBL" id="MN696168">
    <property type="protein sequence ID" value="QGY99773.1"/>
    <property type="molecule type" value="Genomic_DNA"/>
</dbReference>
<evidence type="ECO:0000313" key="3">
    <source>
        <dbReference type="EMBL" id="AIU36765.1"/>
    </source>
</evidence>
<evidence type="ECO:0000313" key="4">
    <source>
        <dbReference type="EMBL" id="AIU36901.1"/>
    </source>
</evidence>
<evidence type="ECO:0000259" key="2">
    <source>
        <dbReference type="Pfam" id="PF25298"/>
    </source>
</evidence>
<evidence type="ECO:0000313" key="7">
    <source>
        <dbReference type="EMBL" id="AIU37325.1"/>
    </source>
</evidence>
<evidence type="ECO:0000313" key="14">
    <source>
        <dbReference type="EMBL" id="QGZ00057.1"/>
    </source>
</evidence>
<reference evidence="9" key="3">
    <citation type="journal article" date="2019" name="Virology">
        <title>Single nucleotide polymorphism (SNP) frequencies and distribution reveal complex genetic composition of seven novel natural isolates of Cydia pomonella granulovirus.</title>
        <authorList>
            <person name="Fan J."/>
            <person name="Wennmann J.T."/>
            <person name="Wang D."/>
            <person name="Jehle J.A."/>
        </authorList>
    </citation>
    <scope>NUCLEOTIDE SEQUENCE</scope>
    <source>
        <strain evidence="9">CpGV-ALE</strain>
        <strain evidence="10">CpGV-JQ</strain>
        <strain evidence="11">CpGV-KS1</strain>
        <strain evidence="12">CpGV-KS2</strain>
        <strain evidence="13">CpGV-WW</strain>
        <strain evidence="15">CpGV-ZY</strain>
        <strain evidence="14">CpGV-ZY2</strain>
    </source>
</reference>
<dbReference type="EMBL" id="MN696165">
    <property type="protein sequence ID" value="QGY99347.1"/>
    <property type="molecule type" value="Genomic_DNA"/>
</dbReference>
<dbReference type="EMBL" id="MN696167">
    <property type="protein sequence ID" value="QGY99631.1"/>
    <property type="molecule type" value="Genomic_DNA"/>
</dbReference>
<dbReference type="EMBL" id="KM217577">
    <property type="protein sequence ID" value="AIU37325.1"/>
    <property type="molecule type" value="Genomic_DNA"/>
</dbReference>
<evidence type="ECO:0000313" key="9">
    <source>
        <dbReference type="EMBL" id="QGY99347.1"/>
    </source>
</evidence>
<dbReference type="EMBL" id="KM217574">
    <property type="protein sequence ID" value="AIU36901.1"/>
    <property type="molecule type" value="Genomic_DNA"/>
</dbReference>
<dbReference type="Pfam" id="PF03258">
    <property type="entry name" value="Baculo_FP"/>
    <property type="match status" value="1"/>
</dbReference>